<gene>
    <name evidence="2" type="ORF">L3Y34_009168</name>
</gene>
<feature type="region of interest" description="Disordered" evidence="1">
    <location>
        <begin position="1"/>
        <end position="20"/>
    </location>
</feature>
<dbReference type="AlphaFoldDB" id="A0AAE9A9J8"/>
<reference evidence="2 3" key="1">
    <citation type="submission" date="2022-02" db="EMBL/GenBank/DDBJ databases">
        <title>Chromosome-level reference genomes for two strains of Caenorhabditis briggsae: an improved platform for comparative genomics.</title>
        <authorList>
            <person name="Stevens L."/>
            <person name="Andersen E.C."/>
        </authorList>
    </citation>
    <scope>NUCLEOTIDE SEQUENCE [LARGE SCALE GENOMIC DNA]</scope>
    <source>
        <strain evidence="2">QX1410_ONT</strain>
        <tissue evidence="2">Whole-organism</tissue>
    </source>
</reference>
<organism evidence="2 3">
    <name type="scientific">Caenorhabditis briggsae</name>
    <dbReference type="NCBI Taxonomy" id="6238"/>
    <lineage>
        <taxon>Eukaryota</taxon>
        <taxon>Metazoa</taxon>
        <taxon>Ecdysozoa</taxon>
        <taxon>Nematoda</taxon>
        <taxon>Chromadorea</taxon>
        <taxon>Rhabditida</taxon>
        <taxon>Rhabditina</taxon>
        <taxon>Rhabditomorpha</taxon>
        <taxon>Rhabditoidea</taxon>
        <taxon>Rhabditidae</taxon>
        <taxon>Peloderinae</taxon>
        <taxon>Caenorhabditis</taxon>
    </lineage>
</organism>
<evidence type="ECO:0000313" key="2">
    <source>
        <dbReference type="EMBL" id="ULT91378.1"/>
    </source>
</evidence>
<protein>
    <submittedName>
        <fullName evidence="2">Uncharacterized protein</fullName>
    </submittedName>
</protein>
<proteinExistence type="predicted"/>
<dbReference type="Proteomes" id="UP000827892">
    <property type="component" value="Chromosome V"/>
</dbReference>
<sequence>MTDPGVTFLPKTDNSITEQPNLDSVVPVTNERPIDVPQGQLPKDPKDSVCACCRPCLNLCSAISICGL</sequence>
<name>A0AAE9A9J8_CAEBR</name>
<evidence type="ECO:0000256" key="1">
    <source>
        <dbReference type="SAM" id="MobiDB-lite"/>
    </source>
</evidence>
<evidence type="ECO:0000313" key="3">
    <source>
        <dbReference type="Proteomes" id="UP000827892"/>
    </source>
</evidence>
<accession>A0AAE9A9J8</accession>
<dbReference type="EMBL" id="CP090895">
    <property type="protein sequence ID" value="ULT91378.1"/>
    <property type="molecule type" value="Genomic_DNA"/>
</dbReference>